<name>A0A9P4NX89_9PEZI</name>
<evidence type="ECO:0000256" key="2">
    <source>
        <dbReference type="ARBA" id="ARBA00022692"/>
    </source>
</evidence>
<dbReference type="InterPro" id="IPR004841">
    <property type="entry name" value="AA-permease/SLC12A_dom"/>
</dbReference>
<sequence>MIALGGTIGTGLFVSSGQTLARGGPAFILGSYLILFFFVFCVVTAIVEVGVPTHTSLGWRWFYSLGILVPYEISAAGLVIDYWHADVNIAVWVSIMIVVIVGLNWLPVQFDGETELWYLMVSRFARGPNHDRLGFRYWKHPGAANTYLAEGNTGRFLALLLTLVLPAFPFTFAPEFMIATAGEMRSPRRNLPIAARRYIYRLFFFYLRSVFAIGVTCPSNDPAITSGGSGAGASAFVVAIKNAGIPILDSVINAGIIISAWSSGNLFLYLSSRSWYSLALSGNAPSFFKACTKEGVPLRAVACSFLFCTLGHLNCANSAVKVQGITDLPYHSFPQLWGTWAAMNWSASSFLTAYIGKSYLYGYLGHRICAREDPWAHPSQLVDLSTGMDRVLVEEKPAKTRKMNWWLYPTKIWS</sequence>
<evidence type="ECO:0000256" key="4">
    <source>
        <dbReference type="ARBA" id="ARBA00023136"/>
    </source>
</evidence>
<feature type="transmembrane region" description="Helical" evidence="5">
    <location>
        <begin position="87"/>
        <end position="106"/>
    </location>
</feature>
<dbReference type="Gene3D" id="1.20.1740.10">
    <property type="entry name" value="Amino acid/polyamine transporter I"/>
    <property type="match status" value="1"/>
</dbReference>
<comment type="subcellular location">
    <subcellularLocation>
        <location evidence="1">Membrane</location>
        <topology evidence="1">Multi-pass membrane protein</topology>
    </subcellularLocation>
</comment>
<evidence type="ECO:0000256" key="1">
    <source>
        <dbReference type="ARBA" id="ARBA00004141"/>
    </source>
</evidence>
<feature type="transmembrane region" description="Helical" evidence="5">
    <location>
        <begin position="156"/>
        <end position="178"/>
    </location>
</feature>
<dbReference type="Pfam" id="PF00324">
    <property type="entry name" value="AA_permease"/>
    <property type="match status" value="2"/>
</dbReference>
<dbReference type="EMBL" id="MU007021">
    <property type="protein sequence ID" value="KAF2433320.1"/>
    <property type="molecule type" value="Genomic_DNA"/>
</dbReference>
<dbReference type="InterPro" id="IPR050524">
    <property type="entry name" value="APC_YAT"/>
</dbReference>
<feature type="domain" description="Amino acid permease/ SLC12A" evidence="6">
    <location>
        <begin position="56"/>
        <end position="313"/>
    </location>
</feature>
<dbReference type="PIRSF" id="PIRSF006060">
    <property type="entry name" value="AA_transporter"/>
    <property type="match status" value="1"/>
</dbReference>
<reference evidence="7" key="1">
    <citation type="journal article" date="2020" name="Stud. Mycol.">
        <title>101 Dothideomycetes genomes: a test case for predicting lifestyles and emergence of pathogens.</title>
        <authorList>
            <person name="Haridas S."/>
            <person name="Albert R."/>
            <person name="Binder M."/>
            <person name="Bloem J."/>
            <person name="Labutti K."/>
            <person name="Salamov A."/>
            <person name="Andreopoulos B."/>
            <person name="Baker S."/>
            <person name="Barry K."/>
            <person name="Bills G."/>
            <person name="Bluhm B."/>
            <person name="Cannon C."/>
            <person name="Castanera R."/>
            <person name="Culley D."/>
            <person name="Daum C."/>
            <person name="Ezra D."/>
            <person name="Gonzalez J."/>
            <person name="Henrissat B."/>
            <person name="Kuo A."/>
            <person name="Liang C."/>
            <person name="Lipzen A."/>
            <person name="Lutzoni F."/>
            <person name="Magnuson J."/>
            <person name="Mondo S."/>
            <person name="Nolan M."/>
            <person name="Ohm R."/>
            <person name="Pangilinan J."/>
            <person name="Park H.-J."/>
            <person name="Ramirez L."/>
            <person name="Alfaro M."/>
            <person name="Sun H."/>
            <person name="Tritt A."/>
            <person name="Yoshinaga Y."/>
            <person name="Zwiers L.-H."/>
            <person name="Turgeon B."/>
            <person name="Goodwin S."/>
            <person name="Spatafora J."/>
            <person name="Crous P."/>
            <person name="Grigoriev I."/>
        </authorList>
    </citation>
    <scope>NUCLEOTIDE SEQUENCE</scope>
    <source>
        <strain evidence="7">CBS 130266</strain>
    </source>
</reference>
<evidence type="ECO:0000256" key="3">
    <source>
        <dbReference type="ARBA" id="ARBA00022989"/>
    </source>
</evidence>
<dbReference type="GO" id="GO:0016020">
    <property type="term" value="C:membrane"/>
    <property type="evidence" value="ECO:0007669"/>
    <property type="project" value="UniProtKB-SubCell"/>
</dbReference>
<dbReference type="OrthoDB" id="3900342at2759"/>
<keyword evidence="4 5" id="KW-0472">Membrane</keyword>
<keyword evidence="3 5" id="KW-1133">Transmembrane helix</keyword>
<feature type="transmembrane region" description="Helical" evidence="5">
    <location>
        <begin position="26"/>
        <end position="47"/>
    </location>
</feature>
<feature type="domain" description="Amino acid permease/ SLC12A" evidence="6">
    <location>
        <begin position="1"/>
        <end position="50"/>
    </location>
</feature>
<evidence type="ECO:0000313" key="8">
    <source>
        <dbReference type="Proteomes" id="UP000800235"/>
    </source>
</evidence>
<evidence type="ECO:0000259" key="6">
    <source>
        <dbReference type="Pfam" id="PF00324"/>
    </source>
</evidence>
<dbReference type="PANTHER" id="PTHR43341">
    <property type="entry name" value="AMINO ACID PERMEASE"/>
    <property type="match status" value="1"/>
</dbReference>
<comment type="caution">
    <text evidence="7">The sequence shown here is derived from an EMBL/GenBank/DDBJ whole genome shotgun (WGS) entry which is preliminary data.</text>
</comment>
<organism evidence="7 8">
    <name type="scientific">Tothia fuscella</name>
    <dbReference type="NCBI Taxonomy" id="1048955"/>
    <lineage>
        <taxon>Eukaryota</taxon>
        <taxon>Fungi</taxon>
        <taxon>Dikarya</taxon>
        <taxon>Ascomycota</taxon>
        <taxon>Pezizomycotina</taxon>
        <taxon>Dothideomycetes</taxon>
        <taxon>Pleosporomycetidae</taxon>
        <taxon>Venturiales</taxon>
        <taxon>Cylindrosympodiaceae</taxon>
        <taxon>Tothia</taxon>
    </lineage>
</organism>
<evidence type="ECO:0000256" key="5">
    <source>
        <dbReference type="SAM" id="Phobius"/>
    </source>
</evidence>
<dbReference type="PANTHER" id="PTHR43341:SF38">
    <property type="entry name" value="PROLINE TRANSPORTER (EUROFUNG)"/>
    <property type="match status" value="1"/>
</dbReference>
<dbReference type="Proteomes" id="UP000800235">
    <property type="component" value="Unassembled WGS sequence"/>
</dbReference>
<accession>A0A9P4NX89</accession>
<feature type="transmembrane region" description="Helical" evidence="5">
    <location>
        <begin position="198"/>
        <end position="216"/>
    </location>
</feature>
<dbReference type="GO" id="GO:0015171">
    <property type="term" value="F:amino acid transmembrane transporter activity"/>
    <property type="evidence" value="ECO:0007669"/>
    <property type="project" value="TreeGrafter"/>
</dbReference>
<protein>
    <recommendedName>
        <fullName evidence="6">Amino acid permease/ SLC12A domain-containing protein</fullName>
    </recommendedName>
</protein>
<evidence type="ECO:0000313" key="7">
    <source>
        <dbReference type="EMBL" id="KAF2433320.1"/>
    </source>
</evidence>
<keyword evidence="2 5" id="KW-0812">Transmembrane</keyword>
<gene>
    <name evidence="7" type="ORF">EJ08DRAFT_668930</name>
</gene>
<proteinExistence type="predicted"/>
<keyword evidence="8" id="KW-1185">Reference proteome</keyword>
<dbReference type="AlphaFoldDB" id="A0A9P4NX89"/>
<feature type="transmembrane region" description="Helical" evidence="5">
    <location>
        <begin position="59"/>
        <end position="80"/>
    </location>
</feature>